<dbReference type="SUPFAM" id="SSF53756">
    <property type="entry name" value="UDP-Glycosyltransferase/glycogen phosphorylase"/>
    <property type="match status" value="1"/>
</dbReference>
<keyword evidence="4" id="KW-1185">Reference proteome</keyword>
<dbReference type="AlphaFoldDB" id="A0ABD6AQF1"/>
<dbReference type="Pfam" id="PF00534">
    <property type="entry name" value="Glycos_transf_1"/>
    <property type="match status" value="1"/>
</dbReference>
<dbReference type="InterPro" id="IPR028098">
    <property type="entry name" value="Glyco_trans_4-like_N"/>
</dbReference>
<evidence type="ECO:0000259" key="1">
    <source>
        <dbReference type="Pfam" id="PF00534"/>
    </source>
</evidence>
<dbReference type="RefSeq" id="WP_250872080.1">
    <property type="nucleotide sequence ID" value="NZ_JALXFV010000002.1"/>
</dbReference>
<dbReference type="InterPro" id="IPR050194">
    <property type="entry name" value="Glycosyltransferase_grp1"/>
</dbReference>
<dbReference type="GO" id="GO:0016757">
    <property type="term" value="F:glycosyltransferase activity"/>
    <property type="evidence" value="ECO:0007669"/>
    <property type="project" value="UniProtKB-KW"/>
</dbReference>
<reference evidence="3 4" key="1">
    <citation type="journal article" date="2019" name="Int. J. Syst. Evol. Microbiol.">
        <title>The Global Catalogue of Microorganisms (GCM) 10K type strain sequencing project: providing services to taxonomists for standard genome sequencing and annotation.</title>
        <authorList>
            <consortium name="The Broad Institute Genomics Platform"/>
            <consortium name="The Broad Institute Genome Sequencing Center for Infectious Disease"/>
            <person name="Wu L."/>
            <person name="Ma J."/>
        </authorList>
    </citation>
    <scope>NUCLEOTIDE SEQUENCE [LARGE SCALE GENOMIC DNA]</scope>
    <source>
        <strain evidence="3 4">CGMCC 1.12563</strain>
    </source>
</reference>
<protein>
    <submittedName>
        <fullName evidence="3">Glycosyltransferase</fullName>
        <ecNumber evidence="3">2.4.-.-</ecNumber>
    </submittedName>
</protein>
<feature type="domain" description="Glycosyltransferase subfamily 4-like N-terminal" evidence="2">
    <location>
        <begin position="16"/>
        <end position="179"/>
    </location>
</feature>
<evidence type="ECO:0000259" key="2">
    <source>
        <dbReference type="Pfam" id="PF13439"/>
    </source>
</evidence>
<dbReference type="Pfam" id="PF13439">
    <property type="entry name" value="Glyco_transf_4"/>
    <property type="match status" value="1"/>
</dbReference>
<organism evidence="3 4">
    <name type="scientific">Halomarina rubra</name>
    <dbReference type="NCBI Taxonomy" id="2071873"/>
    <lineage>
        <taxon>Archaea</taxon>
        <taxon>Methanobacteriati</taxon>
        <taxon>Methanobacteriota</taxon>
        <taxon>Stenosarchaea group</taxon>
        <taxon>Halobacteria</taxon>
        <taxon>Halobacteriales</taxon>
        <taxon>Natronomonadaceae</taxon>
        <taxon>Halomarina</taxon>
    </lineage>
</organism>
<name>A0ABD6AQF1_9EURY</name>
<keyword evidence="3" id="KW-0328">Glycosyltransferase</keyword>
<evidence type="ECO:0000313" key="3">
    <source>
        <dbReference type="EMBL" id="MFD1512093.1"/>
    </source>
</evidence>
<feature type="domain" description="Glycosyl transferase family 1" evidence="1">
    <location>
        <begin position="191"/>
        <end position="336"/>
    </location>
</feature>
<dbReference type="Gene3D" id="3.40.50.2000">
    <property type="entry name" value="Glycogen Phosphorylase B"/>
    <property type="match status" value="2"/>
</dbReference>
<dbReference type="EMBL" id="JBHUDC010000002">
    <property type="protein sequence ID" value="MFD1512093.1"/>
    <property type="molecule type" value="Genomic_DNA"/>
</dbReference>
<dbReference type="PANTHER" id="PTHR45947:SF3">
    <property type="entry name" value="SULFOQUINOVOSYL TRANSFERASE SQD2"/>
    <property type="match status" value="1"/>
</dbReference>
<dbReference type="InterPro" id="IPR001296">
    <property type="entry name" value="Glyco_trans_1"/>
</dbReference>
<keyword evidence="3" id="KW-0808">Transferase</keyword>
<dbReference type="PANTHER" id="PTHR45947">
    <property type="entry name" value="SULFOQUINOVOSYL TRANSFERASE SQD2"/>
    <property type="match status" value="1"/>
</dbReference>
<dbReference type="EC" id="2.4.-.-" evidence="3"/>
<evidence type="ECO:0000313" key="4">
    <source>
        <dbReference type="Proteomes" id="UP001597187"/>
    </source>
</evidence>
<comment type="caution">
    <text evidence="3">The sequence shown here is derived from an EMBL/GenBank/DDBJ whole genome shotgun (WGS) entry which is preliminary data.</text>
</comment>
<gene>
    <name evidence="3" type="ORF">ACFSBT_02200</name>
</gene>
<sequence>MRPDVAVFTDTYLPTVNGVTYTIQTWRDRWVRRGGSMGVVYPDSAHDPDPFEYPVASLPFPFYDGFRIAAPWIPDGVDDVDLVHSHTPFCLGLSGLALARRRDLPFVASFHTPTSEYANYLSNSGLATVISSVADGYENVYLRRADRIVTPSPSAKRRLRDRGIDVPVSVVPNGIDVERFAPADGEAFRERHDLSGTLVGYIGRHGYEKRLEDVVDACERLDREVTVVIAGDGPARASLEERAEESPLDVRFLGFLDREEMPAFYTALDVFGHPSPVETEGLVALEANACGTPVVGVNAGGLGDTVRDDETGFHYPLDDMDAFADGIERALDERDRLHENCLARRDEMSVEHAVDRLETVYADVLDEHSE</sequence>
<proteinExistence type="predicted"/>
<dbReference type="Proteomes" id="UP001597187">
    <property type="component" value="Unassembled WGS sequence"/>
</dbReference>
<accession>A0ABD6AQF1</accession>